<dbReference type="GO" id="GO:0015074">
    <property type="term" value="P:DNA integration"/>
    <property type="evidence" value="ECO:0007669"/>
    <property type="project" value="InterPro"/>
</dbReference>
<comment type="similarity">
    <text evidence="1">Belongs to the 'phage' integrase family.</text>
</comment>
<dbReference type="GO" id="GO:0003677">
    <property type="term" value="F:DNA binding"/>
    <property type="evidence" value="ECO:0007669"/>
    <property type="project" value="UniProtKB-KW"/>
</dbReference>
<dbReference type="Proteomes" id="UP000633365">
    <property type="component" value="Unassembled WGS sequence"/>
</dbReference>
<gene>
    <name evidence="4" type="ORF">JKK62_09170</name>
</gene>
<protein>
    <recommendedName>
        <fullName evidence="3">Integrase SAM-like N-terminal domain-containing protein</fullName>
    </recommendedName>
</protein>
<organism evidence="4 5">
    <name type="scientific">Ruminococcus difficilis</name>
    <dbReference type="NCBI Taxonomy" id="2763069"/>
    <lineage>
        <taxon>Bacteria</taxon>
        <taxon>Bacillati</taxon>
        <taxon>Bacillota</taxon>
        <taxon>Clostridia</taxon>
        <taxon>Eubacteriales</taxon>
        <taxon>Oscillospiraceae</taxon>
        <taxon>Ruminococcus</taxon>
    </lineage>
</organism>
<dbReference type="InterPro" id="IPR004107">
    <property type="entry name" value="Integrase_SAM-like_N"/>
</dbReference>
<keyword evidence="2" id="KW-0238">DNA-binding</keyword>
<accession>A0A935C1J2</accession>
<feature type="domain" description="Integrase SAM-like N-terminal" evidence="3">
    <location>
        <begin position="1"/>
        <end position="52"/>
    </location>
</feature>
<sequence>MKNWLRVYKYTEVERTTYDRYECTAEHQIYPYIGNKPVGDITSADIKKLLTKHMNAGYAFTTSKKRVS</sequence>
<dbReference type="InterPro" id="IPR010998">
    <property type="entry name" value="Integrase_recombinase_N"/>
</dbReference>
<name>A0A935C1J2_9FIRM</name>
<evidence type="ECO:0000313" key="5">
    <source>
        <dbReference type="Proteomes" id="UP000633365"/>
    </source>
</evidence>
<evidence type="ECO:0000256" key="1">
    <source>
        <dbReference type="ARBA" id="ARBA00008857"/>
    </source>
</evidence>
<comment type="caution">
    <text evidence="4">The sequence shown here is derived from an EMBL/GenBank/DDBJ whole genome shotgun (WGS) entry which is preliminary data.</text>
</comment>
<dbReference type="Pfam" id="PF14659">
    <property type="entry name" value="Phage_int_SAM_3"/>
    <property type="match status" value="1"/>
</dbReference>
<dbReference type="SUPFAM" id="SSF56349">
    <property type="entry name" value="DNA breaking-rejoining enzymes"/>
    <property type="match status" value="1"/>
</dbReference>
<proteinExistence type="inferred from homology"/>
<evidence type="ECO:0000259" key="3">
    <source>
        <dbReference type="Pfam" id="PF14659"/>
    </source>
</evidence>
<dbReference type="InterPro" id="IPR011010">
    <property type="entry name" value="DNA_brk_join_enz"/>
</dbReference>
<dbReference type="EMBL" id="JAEQMG010000086">
    <property type="protein sequence ID" value="MBK6088814.1"/>
    <property type="molecule type" value="Genomic_DNA"/>
</dbReference>
<keyword evidence="5" id="KW-1185">Reference proteome</keyword>
<reference evidence="4" key="1">
    <citation type="submission" date="2021-01" db="EMBL/GenBank/DDBJ databases">
        <title>Genome public.</title>
        <authorList>
            <person name="Liu C."/>
            <person name="Sun Q."/>
        </authorList>
    </citation>
    <scope>NUCLEOTIDE SEQUENCE</scope>
    <source>
        <strain evidence="4">M6</strain>
    </source>
</reference>
<dbReference type="AlphaFoldDB" id="A0A935C1J2"/>
<evidence type="ECO:0000256" key="2">
    <source>
        <dbReference type="ARBA" id="ARBA00023125"/>
    </source>
</evidence>
<dbReference type="Gene3D" id="1.10.150.130">
    <property type="match status" value="1"/>
</dbReference>
<dbReference type="RefSeq" id="WP_201427646.1">
    <property type="nucleotide sequence ID" value="NZ_JAEQMG010000086.1"/>
</dbReference>
<evidence type="ECO:0000313" key="4">
    <source>
        <dbReference type="EMBL" id="MBK6088814.1"/>
    </source>
</evidence>